<dbReference type="KEGG" id="lak:106182091"/>
<dbReference type="InterPro" id="IPR041243">
    <property type="entry name" value="STI1/HOP_DP"/>
</dbReference>
<evidence type="ECO:0000259" key="8">
    <source>
        <dbReference type="SMART" id="SM00727"/>
    </source>
</evidence>
<dbReference type="Pfam" id="PF13432">
    <property type="entry name" value="TPR_16"/>
    <property type="match status" value="1"/>
</dbReference>
<dbReference type="PROSITE" id="PS50005">
    <property type="entry name" value="TPR"/>
    <property type="match status" value="7"/>
</dbReference>
<dbReference type="PROSITE" id="PS50293">
    <property type="entry name" value="TPR_REGION"/>
    <property type="match status" value="2"/>
</dbReference>
<feature type="domain" description="STI1" evidence="8">
    <location>
        <begin position="137"/>
        <end position="186"/>
    </location>
</feature>
<dbReference type="FunFam" id="1.25.40.10:FF:000020">
    <property type="entry name" value="Stress-induced phosphoprotein 1"/>
    <property type="match status" value="1"/>
</dbReference>
<keyword evidence="2" id="KW-0963">Cytoplasm</keyword>
<dbReference type="Pfam" id="PF00515">
    <property type="entry name" value="TPR_1"/>
    <property type="match status" value="2"/>
</dbReference>
<feature type="repeat" description="TPR" evidence="6">
    <location>
        <begin position="75"/>
        <end position="108"/>
    </location>
</feature>
<dbReference type="Pfam" id="PF13414">
    <property type="entry name" value="TPR_11"/>
    <property type="match status" value="1"/>
</dbReference>
<evidence type="ECO:0000256" key="5">
    <source>
        <dbReference type="ARBA" id="ARBA00026193"/>
    </source>
</evidence>
<keyword evidence="4 6" id="KW-0802">TPR repeat</keyword>
<dbReference type="Proteomes" id="UP000085678">
    <property type="component" value="Unplaced"/>
</dbReference>
<evidence type="ECO:0000256" key="4">
    <source>
        <dbReference type="ARBA" id="ARBA00022803"/>
    </source>
</evidence>
<feature type="repeat" description="TPR" evidence="6">
    <location>
        <begin position="325"/>
        <end position="358"/>
    </location>
</feature>
<dbReference type="STRING" id="7574.A0A1S3KHT6"/>
<dbReference type="OrthoDB" id="2423701at2759"/>
<name>A0A1S3KHT6_LINAN</name>
<comment type="subcellular location">
    <subcellularLocation>
        <location evidence="1">Cytoplasm</location>
    </subcellularLocation>
</comment>
<gene>
    <name evidence="10" type="primary">LOC106182091</name>
</gene>
<feature type="compositionally biased region" description="Basic and acidic residues" evidence="7">
    <location>
        <begin position="236"/>
        <end position="246"/>
    </location>
</feature>
<evidence type="ECO:0000313" key="9">
    <source>
        <dbReference type="Proteomes" id="UP000085678"/>
    </source>
</evidence>
<feature type="repeat" description="TPR" evidence="6">
    <location>
        <begin position="7"/>
        <end position="40"/>
    </location>
</feature>
<dbReference type="InterPro" id="IPR006636">
    <property type="entry name" value="STI1_HS-bd"/>
</dbReference>
<evidence type="ECO:0000256" key="7">
    <source>
        <dbReference type="SAM" id="MobiDB-lite"/>
    </source>
</evidence>
<proteinExistence type="predicted"/>
<dbReference type="GeneID" id="106182091"/>
<dbReference type="InParanoid" id="A0A1S3KHT6"/>
<dbReference type="InterPro" id="IPR011990">
    <property type="entry name" value="TPR-like_helical_dom_sf"/>
</dbReference>
<evidence type="ECO:0000256" key="6">
    <source>
        <dbReference type="PROSITE-ProRule" id="PRU00339"/>
    </source>
</evidence>
<protein>
    <recommendedName>
        <fullName evidence="5">Stress-induced-phosphoprotein 1</fullName>
    </recommendedName>
</protein>
<dbReference type="InterPro" id="IPR019734">
    <property type="entry name" value="TPR_rpt"/>
</dbReference>
<reference evidence="10" key="1">
    <citation type="submission" date="2025-08" db="UniProtKB">
        <authorList>
            <consortium name="RefSeq"/>
        </authorList>
    </citation>
    <scope>IDENTIFICATION</scope>
    <source>
        <tissue evidence="10">Gonads</tissue>
    </source>
</reference>
<dbReference type="SMART" id="SM00028">
    <property type="entry name" value="TPR"/>
    <property type="match status" value="8"/>
</dbReference>
<dbReference type="FunFam" id="1.25.40.10:FF:000010">
    <property type="entry name" value="Stress-induced phosphoprotein 1"/>
    <property type="match status" value="1"/>
</dbReference>
<dbReference type="FunFam" id="1.10.260.100:FF:000004">
    <property type="entry name" value="Putative stress-induced-phosphoprotein 1"/>
    <property type="match status" value="1"/>
</dbReference>
<dbReference type="GO" id="GO:0051879">
    <property type="term" value="F:Hsp90 protein binding"/>
    <property type="evidence" value="ECO:0007669"/>
    <property type="project" value="TreeGrafter"/>
</dbReference>
<evidence type="ECO:0000313" key="10">
    <source>
        <dbReference type="RefSeq" id="XP_013422190.1"/>
    </source>
</evidence>
<accession>A0A1S3KHT6</accession>
<dbReference type="AlphaFoldDB" id="A0A1S3KHT6"/>
<feature type="repeat" description="TPR" evidence="6">
    <location>
        <begin position="419"/>
        <end position="452"/>
    </location>
</feature>
<evidence type="ECO:0000256" key="1">
    <source>
        <dbReference type="ARBA" id="ARBA00004496"/>
    </source>
</evidence>
<dbReference type="RefSeq" id="XP_013422190.1">
    <property type="nucleotide sequence ID" value="XM_013566736.1"/>
</dbReference>
<feature type="repeat" description="TPR" evidence="6">
    <location>
        <begin position="41"/>
        <end position="74"/>
    </location>
</feature>
<dbReference type="SMART" id="SM00727">
    <property type="entry name" value="STI1"/>
    <property type="match status" value="1"/>
</dbReference>
<keyword evidence="3" id="KW-0677">Repeat</keyword>
<dbReference type="Pfam" id="PF17830">
    <property type="entry name" value="STI1-HOP_DP"/>
    <property type="match status" value="1"/>
</dbReference>
<dbReference type="Pfam" id="PF13181">
    <property type="entry name" value="TPR_8"/>
    <property type="match status" value="1"/>
</dbReference>
<dbReference type="Gene3D" id="1.10.260.100">
    <property type="match status" value="1"/>
</dbReference>
<evidence type="ECO:0000256" key="3">
    <source>
        <dbReference type="ARBA" id="ARBA00022737"/>
    </source>
</evidence>
<dbReference type="GO" id="GO:0005737">
    <property type="term" value="C:cytoplasm"/>
    <property type="evidence" value="ECO:0007669"/>
    <property type="project" value="UniProtKB-SubCell"/>
</dbReference>
<dbReference type="SUPFAM" id="SSF48452">
    <property type="entry name" value="TPR-like"/>
    <property type="match status" value="3"/>
</dbReference>
<feature type="region of interest" description="Disordered" evidence="7">
    <location>
        <begin position="216"/>
        <end position="246"/>
    </location>
</feature>
<feature type="repeat" description="TPR" evidence="6">
    <location>
        <begin position="250"/>
        <end position="283"/>
    </location>
</feature>
<dbReference type="PANTHER" id="PTHR22904">
    <property type="entry name" value="TPR REPEAT CONTAINING PROTEIN"/>
    <property type="match status" value="1"/>
</dbReference>
<dbReference type="Gene3D" id="1.25.40.10">
    <property type="entry name" value="Tetratricopeptide repeat domain"/>
    <property type="match status" value="3"/>
</dbReference>
<feature type="repeat" description="TPR" evidence="6">
    <location>
        <begin position="385"/>
        <end position="418"/>
    </location>
</feature>
<dbReference type="PANTHER" id="PTHR22904:SF523">
    <property type="entry name" value="STRESS-INDUCED-PHOSPHOPROTEIN 1"/>
    <property type="match status" value="1"/>
</dbReference>
<organism evidence="9 10">
    <name type="scientific">Lingula anatina</name>
    <name type="common">Brachiopod</name>
    <name type="synonym">Lingula unguis</name>
    <dbReference type="NCBI Taxonomy" id="7574"/>
    <lineage>
        <taxon>Eukaryota</taxon>
        <taxon>Metazoa</taxon>
        <taxon>Spiralia</taxon>
        <taxon>Lophotrochozoa</taxon>
        <taxon>Brachiopoda</taxon>
        <taxon>Linguliformea</taxon>
        <taxon>Lingulata</taxon>
        <taxon>Lingulida</taxon>
        <taxon>Linguloidea</taxon>
        <taxon>Lingulidae</taxon>
        <taxon>Lingula</taxon>
    </lineage>
</organism>
<sequence length="458" mass="51941">MTDPAKVTELKDAGNAALQAGKFKDAIELYSQAIEMDKENPALYSNRSVAHIKAKEFEKALTDAEKVVELKPDWSKGYSRVGSALSSMSRHQEAKMAFEQALKLDPDNKQLKQAVEDEGRFLTGPAGSEPVMNPFADPNLFQKLIAEPRTRELMKDTDFVNAMKDLQQNPGALGKYHNDPRIMTALGVLLGMDLDFQGEEELHKQDVKDTVNEMREKRKEAEKEAAFQQKNAANAKSKETVELTDDQKKALEEKEKGNAAYKKKDFETAIKHYDEAIRLDPTNITFLTNKAAVYFEQSDLKSCIETCEKAIEVGRENRADFKLLAKAYARMGNAYNKQEDLENALTYYNKALSEHRTPDVTSKAKEIEKKLKEREKLAYINPELSLEEKTKGNKAFQEGDYPTALKHYAEAIKRNPEDAKIYSNRAACYTKLMEFSLALSDCEQCIKLDPKFIKFVQK</sequence>
<evidence type="ECO:0000256" key="2">
    <source>
        <dbReference type="ARBA" id="ARBA00022490"/>
    </source>
</evidence>
<feature type="compositionally biased region" description="Basic and acidic residues" evidence="7">
    <location>
        <begin position="216"/>
        <end position="225"/>
    </location>
</feature>
<feature type="compositionally biased region" description="Low complexity" evidence="7">
    <location>
        <begin position="226"/>
        <end position="235"/>
    </location>
</feature>
<dbReference type="FunCoup" id="A0A1S3KHT6">
    <property type="interactions" value="2253"/>
</dbReference>
<keyword evidence="9" id="KW-1185">Reference proteome</keyword>